<dbReference type="EMBL" id="JNBS01001761">
    <property type="protein sequence ID" value="OQS00066.1"/>
    <property type="molecule type" value="Genomic_DNA"/>
</dbReference>
<name>A0A1V9ZPY1_9STRA</name>
<dbReference type="AlphaFoldDB" id="A0A1V9ZPY1"/>
<dbReference type="Proteomes" id="UP000243217">
    <property type="component" value="Unassembled WGS sequence"/>
</dbReference>
<comment type="caution">
    <text evidence="1">The sequence shown here is derived from an EMBL/GenBank/DDBJ whole genome shotgun (WGS) entry which is preliminary data.</text>
</comment>
<dbReference type="STRING" id="74557.A0A1V9ZPY1"/>
<keyword evidence="2" id="KW-1185">Reference proteome</keyword>
<sequence length="800" mass="91026">MAARTFLSAVLRSSLKRSVRPYAISSLVNGAVSVPLRDSSVLLQVRQASVKTSPPKEVIEVKNPVHDKLRSLCDQGNYSEVVKEVASFYRPLVEQLEGREPKCDFDPNLTAKVEQEAVTLLVQRRQHEAAMLLYENLQDMSAASPLVKPTRRTMSFIVGMLSYQNLHADVQAAYAFAEGHQVYPTESMNASYLKALIATKQYENAAMFWRNLCQSNSPRNMASYRQALYLFSTLKSFKDMKQIADDVELHGIKLRELDYQNLLVGLSAGFQNDQEDSEDGVEYAESVLQLFDNMQRFDGINPALPRIYSCAMAARNYLGEFEEALDVYKQFQSVYTGESTLIESELVYTYIGLHQTASIQTEITQALKDKKITKANAMATKLMTEMAKQNQEDALFDFLKSCPLFTVNFPSEEDGKRILHTIARSTHFNQVELWSFLESKLPLLNLKSPFWWWQFVSFVDNARRWRLLQLMLESPQAVVSQAKLENLLKGCVRRTLKDKTSGEQNDDDEDTIDAWAFVVYLGERLQSKKTFVLQHLVTAYSSTNQHAKAIETFREFHRKCVQGDQIVTSPWPYVSAKRSLLVMGYEAEAKQVDTILELQHQAINQPDTNQSQQVISTADQLRELFQEGRIDDMLGVLDTATETTTLCCVNPTTRLIEHISWCLTPLPSPCTILSIGSGSGLLEFLLEEKNDKIDVHGVDVAPINVFLPYFHVVKENERPAIDNVHVLLAVYLRRPWLLITYLKWFPNAQKVILLGPKNEDPVLDELTAKTLLEWGQLEMKLTTDPSLAHWDVLQIYTKNL</sequence>
<gene>
    <name evidence="1" type="ORF">THRCLA_06259</name>
</gene>
<dbReference type="Gene3D" id="1.25.40.10">
    <property type="entry name" value="Tetratricopeptide repeat domain"/>
    <property type="match status" value="1"/>
</dbReference>
<accession>A0A1V9ZPY1</accession>
<dbReference type="InterPro" id="IPR011990">
    <property type="entry name" value="TPR-like_helical_dom_sf"/>
</dbReference>
<evidence type="ECO:0000313" key="2">
    <source>
        <dbReference type="Proteomes" id="UP000243217"/>
    </source>
</evidence>
<dbReference type="OrthoDB" id="185373at2759"/>
<proteinExistence type="predicted"/>
<protein>
    <submittedName>
        <fullName evidence="1">Uncharacterized protein</fullName>
    </submittedName>
</protein>
<organism evidence="1 2">
    <name type="scientific">Thraustotheca clavata</name>
    <dbReference type="NCBI Taxonomy" id="74557"/>
    <lineage>
        <taxon>Eukaryota</taxon>
        <taxon>Sar</taxon>
        <taxon>Stramenopiles</taxon>
        <taxon>Oomycota</taxon>
        <taxon>Saprolegniomycetes</taxon>
        <taxon>Saprolegniales</taxon>
        <taxon>Achlyaceae</taxon>
        <taxon>Thraustotheca</taxon>
    </lineage>
</organism>
<dbReference type="SUPFAM" id="SSF48452">
    <property type="entry name" value="TPR-like"/>
    <property type="match status" value="1"/>
</dbReference>
<evidence type="ECO:0000313" key="1">
    <source>
        <dbReference type="EMBL" id="OQS00066.1"/>
    </source>
</evidence>
<reference evidence="1 2" key="1">
    <citation type="journal article" date="2014" name="Genome Biol. Evol.">
        <title>The secreted proteins of Achlya hypogyna and Thraustotheca clavata identify the ancestral oomycete secretome and reveal gene acquisitions by horizontal gene transfer.</title>
        <authorList>
            <person name="Misner I."/>
            <person name="Blouin N."/>
            <person name="Leonard G."/>
            <person name="Richards T.A."/>
            <person name="Lane C.E."/>
        </authorList>
    </citation>
    <scope>NUCLEOTIDE SEQUENCE [LARGE SCALE GENOMIC DNA]</scope>
    <source>
        <strain evidence="1 2">ATCC 34112</strain>
    </source>
</reference>